<feature type="non-terminal residue" evidence="2">
    <location>
        <position position="380"/>
    </location>
</feature>
<sequence>MDKLERSAENRLCRAYQSFVPLFKRLRVAARHREELLKQTMSQVRPSHSPRKALQDRVRKPILEGTLRELNKFYGVLELLESDELVDCLPTAVGQTFLLAYLQQTKSRGKLVARLEFFPCVITGKKKRSNKWTFKWMEETLEGIWMVCDEEEKFPLVPESVVGPVVMEHVGSGADAMWKFEDCPVNTRLEELKKSFKLTTGDGQDQSFHNPNPLEKFEQNTKDKTSSRKSGRRMSLVSSDVLSDSESNGQLDSVVSVNRITYDQDDIEWMKMIHQLEQKTFQKKREENEKKKREENEEKEREENEEKKREEKKREENEEKKREEDEKKKKREENEEKKREEDEKKKNDKRKREEDEEKDEEENEEKREEKRKERNKEEDK</sequence>
<evidence type="ECO:0000256" key="1">
    <source>
        <dbReference type="SAM" id="MobiDB-lite"/>
    </source>
</evidence>
<feature type="region of interest" description="Disordered" evidence="1">
    <location>
        <begin position="200"/>
        <end position="248"/>
    </location>
</feature>
<dbReference type="InParanoid" id="A0A2P6MPQ7"/>
<comment type="caution">
    <text evidence="2">The sequence shown here is derived from an EMBL/GenBank/DDBJ whole genome shotgun (WGS) entry which is preliminary data.</text>
</comment>
<dbReference type="AlphaFoldDB" id="A0A2P6MPQ7"/>
<gene>
    <name evidence="2" type="ORF">PROFUN_16221</name>
</gene>
<feature type="region of interest" description="Disordered" evidence="1">
    <location>
        <begin position="281"/>
        <end position="380"/>
    </location>
</feature>
<accession>A0A2P6MPQ7</accession>
<feature type="compositionally biased region" description="Acidic residues" evidence="1">
    <location>
        <begin position="354"/>
        <end position="363"/>
    </location>
</feature>
<evidence type="ECO:0000313" key="2">
    <source>
        <dbReference type="EMBL" id="PRP73672.1"/>
    </source>
</evidence>
<evidence type="ECO:0000313" key="3">
    <source>
        <dbReference type="Proteomes" id="UP000241769"/>
    </source>
</evidence>
<organism evidence="2 3">
    <name type="scientific">Planoprotostelium fungivorum</name>
    <dbReference type="NCBI Taxonomy" id="1890364"/>
    <lineage>
        <taxon>Eukaryota</taxon>
        <taxon>Amoebozoa</taxon>
        <taxon>Evosea</taxon>
        <taxon>Variosea</taxon>
        <taxon>Cavosteliida</taxon>
        <taxon>Cavosteliaceae</taxon>
        <taxon>Planoprotostelium</taxon>
    </lineage>
</organism>
<dbReference type="STRING" id="1890364.A0A2P6MPQ7"/>
<feature type="compositionally biased region" description="Low complexity" evidence="1">
    <location>
        <begin position="235"/>
        <end position="245"/>
    </location>
</feature>
<feature type="compositionally biased region" description="Polar residues" evidence="1">
    <location>
        <begin position="200"/>
        <end position="210"/>
    </location>
</feature>
<feature type="compositionally biased region" description="Basic and acidic residues" evidence="1">
    <location>
        <begin position="364"/>
        <end position="380"/>
    </location>
</feature>
<dbReference type="Proteomes" id="UP000241769">
    <property type="component" value="Unassembled WGS sequence"/>
</dbReference>
<keyword evidence="3" id="KW-1185">Reference proteome</keyword>
<reference evidence="2 3" key="1">
    <citation type="journal article" date="2018" name="Genome Biol. Evol.">
        <title>Multiple Roots of Fruiting Body Formation in Amoebozoa.</title>
        <authorList>
            <person name="Hillmann F."/>
            <person name="Forbes G."/>
            <person name="Novohradska S."/>
            <person name="Ferling I."/>
            <person name="Riege K."/>
            <person name="Groth M."/>
            <person name="Westermann M."/>
            <person name="Marz M."/>
            <person name="Spaller T."/>
            <person name="Winckler T."/>
            <person name="Schaap P."/>
            <person name="Glockner G."/>
        </authorList>
    </citation>
    <scope>NUCLEOTIDE SEQUENCE [LARGE SCALE GENOMIC DNA]</scope>
    <source>
        <strain evidence="2 3">Jena</strain>
    </source>
</reference>
<feature type="compositionally biased region" description="Basic and acidic residues" evidence="1">
    <location>
        <begin position="215"/>
        <end position="226"/>
    </location>
</feature>
<dbReference type="EMBL" id="MDYQ01000578">
    <property type="protein sequence ID" value="PRP73672.1"/>
    <property type="molecule type" value="Genomic_DNA"/>
</dbReference>
<proteinExistence type="predicted"/>
<feature type="compositionally biased region" description="Basic and acidic residues" evidence="1">
    <location>
        <begin position="283"/>
        <end position="353"/>
    </location>
</feature>
<name>A0A2P6MPQ7_9EUKA</name>
<protein>
    <submittedName>
        <fullName evidence="2">Uncharacterized protein</fullName>
    </submittedName>
</protein>